<dbReference type="NCBIfam" id="TIGR00057">
    <property type="entry name" value="L-threonylcarbamoyladenylate synthase"/>
    <property type="match status" value="1"/>
</dbReference>
<dbReference type="PANTHER" id="PTHR42828:SF3">
    <property type="entry name" value="THREONYLCARBAMOYL-AMP SYNTHASE"/>
    <property type="match status" value="1"/>
</dbReference>
<gene>
    <name evidence="2" type="ORF">Kalk_03750</name>
</gene>
<keyword evidence="3" id="KW-1185">Reference proteome</keyword>
<evidence type="ECO:0000313" key="2">
    <source>
        <dbReference type="EMBL" id="AUM11583.1"/>
    </source>
</evidence>
<dbReference type="OrthoDB" id="9781656at2"/>
<dbReference type="InterPro" id="IPR017945">
    <property type="entry name" value="DHBP_synth_RibB-like_a/b_dom"/>
</dbReference>
<dbReference type="SUPFAM" id="SSF55821">
    <property type="entry name" value="YrdC/RibB"/>
    <property type="match status" value="1"/>
</dbReference>
<name>A0A2K9LH46_9GAMM</name>
<dbReference type="PANTHER" id="PTHR42828">
    <property type="entry name" value="DHBP SYNTHASE RIBB-LIKE ALPHA/BETA DOMAIN-CONTAINING PROTEIN"/>
    <property type="match status" value="1"/>
</dbReference>
<dbReference type="AlphaFoldDB" id="A0A2K9LH46"/>
<dbReference type="EMBL" id="CP022684">
    <property type="protein sequence ID" value="AUM11583.1"/>
    <property type="molecule type" value="Genomic_DNA"/>
</dbReference>
<dbReference type="KEGG" id="kak:Kalk_03750"/>
<organism evidence="2 3">
    <name type="scientific">Ketobacter alkanivorans</name>
    <dbReference type="NCBI Taxonomy" id="1917421"/>
    <lineage>
        <taxon>Bacteria</taxon>
        <taxon>Pseudomonadati</taxon>
        <taxon>Pseudomonadota</taxon>
        <taxon>Gammaproteobacteria</taxon>
        <taxon>Pseudomonadales</taxon>
        <taxon>Ketobacteraceae</taxon>
        <taxon>Ketobacter</taxon>
    </lineage>
</organism>
<evidence type="ECO:0000313" key="3">
    <source>
        <dbReference type="Proteomes" id="UP000235116"/>
    </source>
</evidence>
<dbReference type="GO" id="GO:0003725">
    <property type="term" value="F:double-stranded RNA binding"/>
    <property type="evidence" value="ECO:0007669"/>
    <property type="project" value="InterPro"/>
</dbReference>
<dbReference type="InterPro" id="IPR006070">
    <property type="entry name" value="Sua5-like_dom"/>
</dbReference>
<dbReference type="PROSITE" id="PS51163">
    <property type="entry name" value="YRDC"/>
    <property type="match status" value="1"/>
</dbReference>
<protein>
    <submittedName>
        <fullName evidence="2">Threonylcarbamoyl-AMP synthase</fullName>
    </submittedName>
</protein>
<dbReference type="Pfam" id="PF01300">
    <property type="entry name" value="Sua5_yciO_yrdC"/>
    <property type="match status" value="1"/>
</dbReference>
<sequence length="206" mass="23144">MTDIFRIHPETPQKRLIKQAADRIRGGEVVVYPTDAAYAVGCALENKRGLDRIVQLRQLDEKHEFTILCRDLSELANYAKVENWAFRLLKANTPGAYTFILKATGEVPRRLMHAKKKTIGMRVPDNNVVQALLEEVGEPIMSTTLLLPGEEYPLIDPEEVYQRVSKQVDLVLDGGWGEMETTTVIDLEGDSPIVIREGKGDPSPFL</sequence>
<dbReference type="Gene3D" id="3.90.870.10">
    <property type="entry name" value="DHBP synthase"/>
    <property type="match status" value="1"/>
</dbReference>
<feature type="domain" description="YrdC-like" evidence="1">
    <location>
        <begin position="14"/>
        <end position="200"/>
    </location>
</feature>
<dbReference type="Proteomes" id="UP000235116">
    <property type="component" value="Chromosome"/>
</dbReference>
<accession>A0A2K9LH46</accession>
<evidence type="ECO:0000259" key="1">
    <source>
        <dbReference type="PROSITE" id="PS51163"/>
    </source>
</evidence>
<dbReference type="InterPro" id="IPR052532">
    <property type="entry name" value="SUA5_domain"/>
</dbReference>
<reference evidence="3" key="1">
    <citation type="submission" date="2017-08" db="EMBL/GenBank/DDBJ databases">
        <title>Direct submision.</title>
        <authorList>
            <person name="Kim S.-J."/>
            <person name="Rhee S.-K."/>
        </authorList>
    </citation>
    <scope>NUCLEOTIDE SEQUENCE [LARGE SCALE GENOMIC DNA]</scope>
    <source>
        <strain evidence="3">GI5</strain>
    </source>
</reference>
<dbReference type="RefSeq" id="WP_101892923.1">
    <property type="nucleotide sequence ID" value="NZ_CP022684.1"/>
</dbReference>
<proteinExistence type="predicted"/>